<dbReference type="InterPro" id="IPR015919">
    <property type="entry name" value="Cadherin-like_sf"/>
</dbReference>
<keyword evidence="11" id="KW-1185">Reference proteome</keyword>
<feature type="domain" description="Long Rib" evidence="9">
    <location>
        <begin position="579"/>
        <end position="667"/>
    </location>
</feature>
<dbReference type="InterPro" id="IPR044055">
    <property type="entry name" value="RibLong"/>
</dbReference>
<dbReference type="InterPro" id="IPR050971">
    <property type="entry name" value="Cadherin-domain_protein"/>
</dbReference>
<dbReference type="GeneID" id="65344647"/>
<evidence type="ECO:0000256" key="1">
    <source>
        <dbReference type="ARBA" id="ARBA00004370"/>
    </source>
</evidence>
<feature type="domain" description="Long Rib" evidence="9">
    <location>
        <begin position="372"/>
        <end position="460"/>
    </location>
</feature>
<evidence type="ECO:0000256" key="3">
    <source>
        <dbReference type="ARBA" id="ARBA00022737"/>
    </source>
</evidence>
<dbReference type="Pfam" id="PF18957">
    <property type="entry name" value="RibLong"/>
    <property type="match status" value="6"/>
</dbReference>
<keyword evidence="3" id="KW-0677">Repeat</keyword>
<dbReference type="InterPro" id="IPR013783">
    <property type="entry name" value="Ig-like_fold"/>
</dbReference>
<keyword evidence="4" id="KW-0106">Calcium</keyword>
<dbReference type="SUPFAM" id="SSF49313">
    <property type="entry name" value="Cadherin-like"/>
    <property type="match status" value="3"/>
</dbReference>
<protein>
    <submittedName>
        <fullName evidence="10">Putative Ig domain-containing protein</fullName>
    </submittedName>
</protein>
<feature type="domain" description="Long Rib" evidence="9">
    <location>
        <begin position="683"/>
        <end position="770"/>
    </location>
</feature>
<reference evidence="11" key="1">
    <citation type="submission" date="2016-10" db="EMBL/GenBank/DDBJ databases">
        <authorList>
            <person name="Varghese N."/>
            <person name="Submissions S."/>
        </authorList>
    </citation>
    <scope>NUCLEOTIDE SEQUENCE [LARGE SCALE GENOMIC DNA]</scope>
    <source>
        <strain evidence="11">DSM 10002</strain>
    </source>
</reference>
<proteinExistence type="predicted"/>
<keyword evidence="5" id="KW-0130">Cell adhesion</keyword>
<evidence type="ECO:0000256" key="5">
    <source>
        <dbReference type="ARBA" id="ARBA00022889"/>
    </source>
</evidence>
<feature type="domain" description="Long Rib" evidence="9">
    <location>
        <begin position="271"/>
        <end position="342"/>
    </location>
</feature>
<dbReference type="GO" id="GO:0098609">
    <property type="term" value="P:cell-cell adhesion"/>
    <property type="evidence" value="ECO:0007669"/>
    <property type="project" value="TreeGrafter"/>
</dbReference>
<dbReference type="GO" id="GO:0016020">
    <property type="term" value="C:membrane"/>
    <property type="evidence" value="ECO:0007669"/>
    <property type="project" value="UniProtKB-SubCell"/>
</dbReference>
<evidence type="ECO:0000256" key="6">
    <source>
        <dbReference type="ARBA" id="ARBA00022989"/>
    </source>
</evidence>
<accession>A0A1H2LET2</accession>
<evidence type="ECO:0000256" key="4">
    <source>
        <dbReference type="ARBA" id="ARBA00022837"/>
    </source>
</evidence>
<feature type="domain" description="Long Rib" evidence="9">
    <location>
        <begin position="475"/>
        <end position="563"/>
    </location>
</feature>
<dbReference type="CDD" id="cd11304">
    <property type="entry name" value="Cadherin_repeat"/>
    <property type="match status" value="1"/>
</dbReference>
<sequence length="849" mass="91566">MITKKLQQVWAFVLALVLMLVALSGGLLTTRFAHAEENAQAQSVTVNFDFDSLAGKGNFADHVWVYQWENSGNFTTSAQRISKDKKYVTIKPLGAETTVNFIVYIGNFKGSNIDVWNRFSNGELAQTDDINATPGSSYNVTYDNLHKDAQHLPRPLADNAIYTPTFDVPSEVEQGQTFSLPAPKFVSLNGVELTSPANGVAKFEIISNTNGLNATIDTNGIVTIHPDYTITQGTHTVSIKVTYKDGTFDTVGINFPIVAAKIMELIYGPHPISVEQGKTVTVTANAKLENLLVNMPQGSMFSLTSAPHSAIKINPTTGEITVAPAIDAQTGTYKLHVKATYKGNLIAQGDAIVIITPQEESSASPSAAWRFSYDKLTVTQNETQSVDVTASLFGKKTSLPHDITFSTGENTHKWVTVDSKTGTVTAKPDEFVAAQDYTFKMVVTHLDDTVTLAPVTITVTKAPAGDLDTTAWKFSYNKLTVAQNESQSVNVTASLFGKKSSLPAGITFTPGTDMPSWITVDPKTGKVTATPDEYVAAQDHTFTVAVTHLNGEVTTVPVKITITKADNAPELKSQLWKLSYADTTVQQLKSASVDLTATLFGKERALPRAVTFAKGADMPSWITVDPKTGEVTANPDEYVAAQDYEFTVVVTHLDGEVTTVPVKITITKADNAPELKSQLWKLSYADTTVQQLKSASVDLTATLFGKERALPRAVTFAKGADMPSWVMVDEKTGTITVKPSEYVELKDYVFHVVVTHLDGKTEKVAVKIKVIEADPETTYPLTPLKPGKHTIPALELTPAQPNAKPQAPKPVETPSTGLAKTGISLTGLAGLALISTLTGATIARRRHAN</sequence>
<dbReference type="GO" id="GO:0005975">
    <property type="term" value="P:carbohydrate metabolic process"/>
    <property type="evidence" value="ECO:0007669"/>
    <property type="project" value="UniProtKB-ARBA"/>
</dbReference>
<dbReference type="EMBL" id="LT629804">
    <property type="protein sequence ID" value="SDU79530.1"/>
    <property type="molecule type" value="Genomic_DNA"/>
</dbReference>
<evidence type="ECO:0000256" key="7">
    <source>
        <dbReference type="ARBA" id="ARBA00023136"/>
    </source>
</evidence>
<organism evidence="10 11">
    <name type="scientific">Arcanobacterium phocae</name>
    <dbReference type="NCBI Taxonomy" id="131112"/>
    <lineage>
        <taxon>Bacteria</taxon>
        <taxon>Bacillati</taxon>
        <taxon>Actinomycetota</taxon>
        <taxon>Actinomycetes</taxon>
        <taxon>Actinomycetales</taxon>
        <taxon>Actinomycetaceae</taxon>
        <taxon>Arcanobacterium</taxon>
    </lineage>
</organism>
<evidence type="ECO:0000259" key="9">
    <source>
        <dbReference type="Pfam" id="PF18957"/>
    </source>
</evidence>
<feature type="transmembrane region" description="Helical" evidence="8">
    <location>
        <begin position="823"/>
        <end position="843"/>
    </location>
</feature>
<dbReference type="GO" id="GO:0005509">
    <property type="term" value="F:calcium ion binding"/>
    <property type="evidence" value="ECO:0007669"/>
    <property type="project" value="InterPro"/>
</dbReference>
<evidence type="ECO:0000256" key="2">
    <source>
        <dbReference type="ARBA" id="ARBA00022692"/>
    </source>
</evidence>
<dbReference type="PANTHER" id="PTHR24025">
    <property type="entry name" value="DESMOGLEIN FAMILY MEMBER"/>
    <property type="match status" value="1"/>
</dbReference>
<keyword evidence="6 8" id="KW-1133">Transmembrane helix</keyword>
<dbReference type="GO" id="GO:0005911">
    <property type="term" value="C:cell-cell junction"/>
    <property type="evidence" value="ECO:0007669"/>
    <property type="project" value="TreeGrafter"/>
</dbReference>
<feature type="domain" description="Long Rib" evidence="9">
    <location>
        <begin position="162"/>
        <end position="254"/>
    </location>
</feature>
<keyword evidence="2 8" id="KW-0812">Transmembrane</keyword>
<dbReference type="STRING" id="131112.SAMN04489737_0909"/>
<comment type="subcellular location">
    <subcellularLocation>
        <location evidence="1">Membrane</location>
    </subcellularLocation>
</comment>
<dbReference type="AlphaFoldDB" id="A0A1H2LET2"/>
<evidence type="ECO:0000313" key="10">
    <source>
        <dbReference type="EMBL" id="SDU79530.1"/>
    </source>
</evidence>
<dbReference type="PANTHER" id="PTHR24025:SF23">
    <property type="entry name" value="NEURAL-CADHERIN"/>
    <property type="match status" value="1"/>
</dbReference>
<dbReference type="Gene3D" id="2.60.40.10">
    <property type="entry name" value="Immunoglobulins"/>
    <property type="match status" value="3"/>
</dbReference>
<dbReference type="RefSeq" id="WP_091280369.1">
    <property type="nucleotide sequence ID" value="NZ_LT629804.1"/>
</dbReference>
<dbReference type="NCBIfam" id="NF038186">
    <property type="entry name" value="YPDG_rpt"/>
    <property type="match status" value="1"/>
</dbReference>
<name>A0A1H2LET2_9ACTO</name>
<gene>
    <name evidence="10" type="ORF">SAMN04489737_0909</name>
</gene>
<evidence type="ECO:0000256" key="8">
    <source>
        <dbReference type="SAM" id="Phobius"/>
    </source>
</evidence>
<keyword evidence="7 8" id="KW-0472">Membrane</keyword>
<dbReference type="Proteomes" id="UP000214355">
    <property type="component" value="Chromosome I"/>
</dbReference>
<evidence type="ECO:0000313" key="11">
    <source>
        <dbReference type="Proteomes" id="UP000214355"/>
    </source>
</evidence>